<feature type="transmembrane region" description="Helical" evidence="7">
    <location>
        <begin position="253"/>
        <end position="274"/>
    </location>
</feature>
<comment type="caution">
    <text evidence="8">The sequence shown here is derived from an EMBL/GenBank/DDBJ whole genome shotgun (WGS) entry which is preliminary data.</text>
</comment>
<comment type="subcellular location">
    <subcellularLocation>
        <location evidence="1">Cell inner membrane</location>
        <topology evidence="1">Multi-pass membrane protein</topology>
    </subcellularLocation>
</comment>
<feature type="transmembrane region" description="Helical" evidence="7">
    <location>
        <begin position="96"/>
        <end position="115"/>
    </location>
</feature>
<dbReference type="Proteomes" id="UP001310248">
    <property type="component" value="Unassembled WGS sequence"/>
</dbReference>
<feature type="transmembrane region" description="Helical" evidence="7">
    <location>
        <begin position="350"/>
        <end position="375"/>
    </location>
</feature>
<dbReference type="EMBL" id="JAYDYW010000005">
    <property type="protein sequence ID" value="MEE1673450.1"/>
    <property type="molecule type" value="Genomic_DNA"/>
</dbReference>
<feature type="transmembrane region" description="Helical" evidence="7">
    <location>
        <begin position="52"/>
        <end position="76"/>
    </location>
</feature>
<keyword evidence="3" id="KW-1003">Cell membrane</keyword>
<accession>A0ABU7G4R5</accession>
<reference evidence="9" key="1">
    <citation type="submission" date="2023-07" db="EMBL/GenBank/DDBJ databases">
        <title>Draft genome sequence of Agarivorans aestuarii strain ZMCS4, a CAZymes producing bacteria isolated from the marine brown algae Clodostephus spongiosus.</title>
        <authorList>
            <person name="Lorente B."/>
            <person name="Cabral C."/>
            <person name="Frias J."/>
            <person name="Faria J."/>
            <person name="Toubarro D."/>
        </authorList>
    </citation>
    <scope>NUCLEOTIDE SEQUENCE [LARGE SCALE GENOMIC DNA]</scope>
    <source>
        <strain evidence="9">ZMCS4</strain>
    </source>
</reference>
<dbReference type="PANTHER" id="PTHR43549">
    <property type="entry name" value="MULTIDRUG RESISTANCE PROTEIN YPNP-RELATED"/>
    <property type="match status" value="1"/>
</dbReference>
<evidence type="ECO:0000256" key="3">
    <source>
        <dbReference type="ARBA" id="ARBA00022475"/>
    </source>
</evidence>
<feature type="transmembrane region" description="Helical" evidence="7">
    <location>
        <begin position="413"/>
        <end position="435"/>
    </location>
</feature>
<keyword evidence="2" id="KW-0813">Transport</keyword>
<feature type="transmembrane region" description="Helical" evidence="7">
    <location>
        <begin position="280"/>
        <end position="296"/>
    </location>
</feature>
<evidence type="ECO:0000313" key="8">
    <source>
        <dbReference type="EMBL" id="MEE1673450.1"/>
    </source>
</evidence>
<keyword evidence="9" id="KW-1185">Reference proteome</keyword>
<dbReference type="InterPro" id="IPR052031">
    <property type="entry name" value="Membrane_Transporter-Flippase"/>
</dbReference>
<dbReference type="RefSeq" id="WP_329774750.1">
    <property type="nucleotide sequence ID" value="NZ_JAYDYW010000005.1"/>
</dbReference>
<dbReference type="InterPro" id="IPR048279">
    <property type="entry name" value="MdtK-like"/>
</dbReference>
<reference evidence="8 9" key="2">
    <citation type="submission" date="2023-12" db="EMBL/GenBank/DDBJ databases">
        <authorList>
            <consortium name="Cladostephus spongiosus"/>
            <person name="Lorente B."/>
            <person name="Cabral C."/>
            <person name="Frias J."/>
            <person name="Faria J."/>
            <person name="Toubarro D."/>
        </authorList>
    </citation>
    <scope>NUCLEOTIDE SEQUENCE [LARGE SCALE GENOMIC DNA]</scope>
    <source>
        <strain evidence="8 9">ZMCS4</strain>
    </source>
</reference>
<feature type="transmembrane region" description="Helical" evidence="7">
    <location>
        <begin position="387"/>
        <end position="407"/>
    </location>
</feature>
<feature type="transmembrane region" description="Helical" evidence="7">
    <location>
        <begin position="168"/>
        <end position="189"/>
    </location>
</feature>
<keyword evidence="4 7" id="KW-0812">Transmembrane</keyword>
<proteinExistence type="predicted"/>
<dbReference type="PIRSF" id="PIRSF006603">
    <property type="entry name" value="DinF"/>
    <property type="match status" value="1"/>
</dbReference>
<feature type="transmembrane region" description="Helical" evidence="7">
    <location>
        <begin position="316"/>
        <end position="338"/>
    </location>
</feature>
<gene>
    <name evidence="8" type="ORF">SNR37_002873</name>
</gene>
<name>A0ABU7G4R5_9ALTE</name>
<dbReference type="PANTHER" id="PTHR43549:SF2">
    <property type="entry name" value="MULTIDRUG RESISTANCE PROTEIN NORM-RELATED"/>
    <property type="match status" value="1"/>
</dbReference>
<evidence type="ECO:0000256" key="6">
    <source>
        <dbReference type="ARBA" id="ARBA00023136"/>
    </source>
</evidence>
<evidence type="ECO:0000256" key="2">
    <source>
        <dbReference type="ARBA" id="ARBA00022448"/>
    </source>
</evidence>
<feature type="transmembrane region" description="Helical" evidence="7">
    <location>
        <begin position="135"/>
        <end position="156"/>
    </location>
</feature>
<dbReference type="InterPro" id="IPR002528">
    <property type="entry name" value="MATE_fam"/>
</dbReference>
<evidence type="ECO:0000256" key="4">
    <source>
        <dbReference type="ARBA" id="ARBA00022692"/>
    </source>
</evidence>
<evidence type="ECO:0000256" key="7">
    <source>
        <dbReference type="SAM" id="Phobius"/>
    </source>
</evidence>
<evidence type="ECO:0000256" key="5">
    <source>
        <dbReference type="ARBA" id="ARBA00022989"/>
    </source>
</evidence>
<dbReference type="Pfam" id="PF01554">
    <property type="entry name" value="MatE"/>
    <property type="match status" value="2"/>
</dbReference>
<protein>
    <submittedName>
        <fullName evidence="8">MATE family efflux transporter</fullName>
    </submittedName>
</protein>
<evidence type="ECO:0000313" key="9">
    <source>
        <dbReference type="Proteomes" id="UP001310248"/>
    </source>
</evidence>
<keyword evidence="5 7" id="KW-1133">Transmembrane helix</keyword>
<sequence length="489" mass="51396">MPKAKFVSGDIFRHIVVMSSTNAIGLTALFLVDLADLFFISLLGEAELAAAVGYAGTIAFFTTSISIGLSIAMTALVSKAIGQQDKARAKQLVTNILFTGFLISAAFAALAWYFAPELLSLIGAKARTHELAVEYLRILLPSLPVLGLAMSGGAALRSVGDAKRAMWSTLAGGGVNAVLDPIFIFALGLGLPGAAIASVIARFVVAGVALSGVVYKHQLFAGFKWSKWLEDLRAVLKVAAPAMMTNVATPLGNAYVTAAIAVFGDAYVAGWAVVGRIMPVAFGMIFSLSGAIGPIVGQNFGANNYARVREALTKALWFNGGFVVTVSLILLFGQDLIADVFGVGAEAATVIGFFCTWISFSFVFNGAMFVANAAFNNLGYPSTSTMLNFGKATLGTIPFVYLGGQWFGPLGVLGGQALGTVVFGLLALRMAYYIVARVTNKHQRHLAEQEHPLEPNVPLTPFCSSRAYMCAEAELDEAASTNDTAAAKP</sequence>
<organism evidence="8 9">
    <name type="scientific">Agarivorans aestuarii</name>
    <dbReference type="NCBI Taxonomy" id="1563703"/>
    <lineage>
        <taxon>Bacteria</taxon>
        <taxon>Pseudomonadati</taxon>
        <taxon>Pseudomonadota</taxon>
        <taxon>Gammaproteobacteria</taxon>
        <taxon>Alteromonadales</taxon>
        <taxon>Alteromonadaceae</taxon>
        <taxon>Agarivorans</taxon>
    </lineage>
</organism>
<evidence type="ECO:0000256" key="1">
    <source>
        <dbReference type="ARBA" id="ARBA00004429"/>
    </source>
</evidence>
<dbReference type="NCBIfam" id="TIGR00797">
    <property type="entry name" value="matE"/>
    <property type="match status" value="1"/>
</dbReference>
<feature type="transmembrane region" description="Helical" evidence="7">
    <location>
        <begin position="195"/>
        <end position="215"/>
    </location>
</feature>
<feature type="transmembrane region" description="Helical" evidence="7">
    <location>
        <begin position="12"/>
        <end position="32"/>
    </location>
</feature>
<keyword evidence="6 7" id="KW-0472">Membrane</keyword>